<proteinExistence type="predicted"/>
<reference evidence="2" key="1">
    <citation type="journal article" date="2019" name="Int. J. Syst. Evol. Microbiol.">
        <title>The Global Catalogue of Microorganisms (GCM) 10K type strain sequencing project: providing services to taxonomists for standard genome sequencing and annotation.</title>
        <authorList>
            <consortium name="The Broad Institute Genomics Platform"/>
            <consortium name="The Broad Institute Genome Sequencing Center for Infectious Disease"/>
            <person name="Wu L."/>
            <person name="Ma J."/>
        </authorList>
    </citation>
    <scope>NUCLEOTIDE SEQUENCE [LARGE SCALE GENOMIC DNA]</scope>
    <source>
        <strain evidence="2">NBRC 102122</strain>
    </source>
</reference>
<keyword evidence="2" id="KW-1185">Reference proteome</keyword>
<sequence>MTETLRNAAAMHAERHPGGGLGYAHAIVRGLGNLLGRRSAAAGQAPEKAPASTADRAASHRRVAAAGCLTPWGTRLMAEVDLHDDAAGPSGAPAGWIVEVDPQDPDAAPKRRTALGRLGHRGLSCLVNGDGRVVVYCGDGGGSGHLYKFITHGTWQPGDRPADRDLLDDGTLFVAHFAADGEEDGMPVVFDAAPLVMEHGTLAWMPVVAGKRPLTAAYGYAGPAGVRTETRRAAALLRATRMDGITDVMADPEAGTARLRLAGRQTDARSRFNHVIEITEAGGDAAALRAHWEVLSTHSGH</sequence>
<evidence type="ECO:0000313" key="2">
    <source>
        <dbReference type="Proteomes" id="UP001156702"/>
    </source>
</evidence>
<protein>
    <submittedName>
        <fullName evidence="1">Uncharacterized protein</fullName>
    </submittedName>
</protein>
<dbReference type="PANTHER" id="PTHR35399">
    <property type="entry name" value="SLR8030 PROTEIN"/>
    <property type="match status" value="1"/>
</dbReference>
<dbReference type="InterPro" id="IPR008557">
    <property type="entry name" value="PhoX"/>
</dbReference>
<dbReference type="PANTHER" id="PTHR35399:SF2">
    <property type="entry name" value="DUF839 DOMAIN-CONTAINING PROTEIN"/>
    <property type="match status" value="1"/>
</dbReference>
<organism evidence="1 2">
    <name type="scientific">Shinella yambaruensis</name>
    <dbReference type="NCBI Taxonomy" id="415996"/>
    <lineage>
        <taxon>Bacteria</taxon>
        <taxon>Pseudomonadati</taxon>
        <taxon>Pseudomonadota</taxon>
        <taxon>Alphaproteobacteria</taxon>
        <taxon>Hyphomicrobiales</taxon>
        <taxon>Rhizobiaceae</taxon>
        <taxon>Shinella</taxon>
    </lineage>
</organism>
<comment type="caution">
    <text evidence="1">The sequence shown here is derived from an EMBL/GenBank/DDBJ whole genome shotgun (WGS) entry which is preliminary data.</text>
</comment>
<dbReference type="Pfam" id="PF05787">
    <property type="entry name" value="PhoX"/>
    <property type="match status" value="1"/>
</dbReference>
<accession>A0ABQ5ZCU1</accession>
<gene>
    <name evidence="1" type="ORF">GCM10007923_10560</name>
</gene>
<dbReference type="EMBL" id="BSOP01000007">
    <property type="protein sequence ID" value="GLR49851.1"/>
    <property type="molecule type" value="Genomic_DNA"/>
</dbReference>
<dbReference type="RefSeq" id="WP_244770086.1">
    <property type="nucleotide sequence ID" value="NZ_BSOP01000007.1"/>
</dbReference>
<dbReference type="Proteomes" id="UP001156702">
    <property type="component" value="Unassembled WGS sequence"/>
</dbReference>
<evidence type="ECO:0000313" key="1">
    <source>
        <dbReference type="EMBL" id="GLR49851.1"/>
    </source>
</evidence>
<name>A0ABQ5ZCU1_9HYPH</name>